<feature type="transmembrane region" description="Helical" evidence="1">
    <location>
        <begin position="132"/>
        <end position="152"/>
    </location>
</feature>
<evidence type="ECO:0008006" key="4">
    <source>
        <dbReference type="Google" id="ProtNLM"/>
    </source>
</evidence>
<feature type="transmembrane region" description="Helical" evidence="1">
    <location>
        <begin position="66"/>
        <end position="86"/>
    </location>
</feature>
<feature type="transmembrane region" description="Helical" evidence="1">
    <location>
        <begin position="12"/>
        <end position="30"/>
    </location>
</feature>
<evidence type="ECO:0000256" key="1">
    <source>
        <dbReference type="SAM" id="Phobius"/>
    </source>
</evidence>
<keyword evidence="1" id="KW-1133">Transmembrane helix</keyword>
<sequence length="209" mass="23092">MYIKSRFARRYIPALLTYGTLTAICGVAVLVLAPYALLWVIPFLPLIAIAVEEAHCRRERSVLSGFATVLAASLTLPVAAGFGIAAPGTGQWQDILHIPWSIWLCTIFVFLYFAGTVFYVKTNIRERGNSKYLVASLAWHGIALACAGIAAFMFGGWWIAHALLWLVLTFRAWIVPYRAQHGKPLTIMALGMGEVFASIVLAIVWYLCI</sequence>
<comment type="caution">
    <text evidence="2">The sequence shown here is derived from an EMBL/GenBank/DDBJ whole genome shotgun (WGS) entry which is preliminary data.</text>
</comment>
<keyword evidence="3" id="KW-1185">Reference proteome</keyword>
<feature type="transmembrane region" description="Helical" evidence="1">
    <location>
        <begin position="98"/>
        <end position="120"/>
    </location>
</feature>
<dbReference type="AlphaFoldDB" id="A0A8J3ANM0"/>
<name>A0A8J3ANM0_9BIFI</name>
<keyword evidence="1" id="KW-0812">Transmembrane</keyword>
<protein>
    <recommendedName>
        <fullName evidence="4">YwiC-like protein</fullName>
    </recommendedName>
</protein>
<evidence type="ECO:0000313" key="2">
    <source>
        <dbReference type="EMBL" id="GGI14087.1"/>
    </source>
</evidence>
<dbReference type="EMBL" id="BMDH01000002">
    <property type="protein sequence ID" value="GGI14087.1"/>
    <property type="molecule type" value="Genomic_DNA"/>
</dbReference>
<feature type="transmembrane region" description="Helical" evidence="1">
    <location>
        <begin position="187"/>
        <end position="207"/>
    </location>
</feature>
<proteinExistence type="predicted"/>
<organism evidence="2 3">
    <name type="scientific">Galliscardovia ingluviei</name>
    <dbReference type="NCBI Taxonomy" id="1769422"/>
    <lineage>
        <taxon>Bacteria</taxon>
        <taxon>Bacillati</taxon>
        <taxon>Actinomycetota</taxon>
        <taxon>Actinomycetes</taxon>
        <taxon>Bifidobacteriales</taxon>
        <taxon>Bifidobacteriaceae</taxon>
        <taxon>Galliscardovia</taxon>
    </lineage>
</organism>
<feature type="transmembrane region" description="Helical" evidence="1">
    <location>
        <begin position="36"/>
        <end position="54"/>
    </location>
</feature>
<gene>
    <name evidence="2" type="ORF">GCM10007377_09180</name>
</gene>
<keyword evidence="1" id="KW-0472">Membrane</keyword>
<reference evidence="2" key="1">
    <citation type="journal article" date="2014" name="Int. J. Syst. Evol. Microbiol.">
        <title>Complete genome sequence of Corynebacterium casei LMG S-19264T (=DSM 44701T), isolated from a smear-ripened cheese.</title>
        <authorList>
            <consortium name="US DOE Joint Genome Institute (JGI-PGF)"/>
            <person name="Walter F."/>
            <person name="Albersmeier A."/>
            <person name="Kalinowski J."/>
            <person name="Ruckert C."/>
        </authorList>
    </citation>
    <scope>NUCLEOTIDE SEQUENCE</scope>
    <source>
        <strain evidence="2">CCM 8606</strain>
    </source>
</reference>
<evidence type="ECO:0000313" key="3">
    <source>
        <dbReference type="Proteomes" id="UP000619536"/>
    </source>
</evidence>
<dbReference type="Proteomes" id="UP000619536">
    <property type="component" value="Unassembled WGS sequence"/>
</dbReference>
<reference evidence="2" key="2">
    <citation type="submission" date="2020-09" db="EMBL/GenBank/DDBJ databases">
        <authorList>
            <person name="Sun Q."/>
            <person name="Sedlacek I."/>
        </authorList>
    </citation>
    <scope>NUCLEOTIDE SEQUENCE</scope>
    <source>
        <strain evidence="2">CCM 8606</strain>
    </source>
</reference>
<dbReference type="Pfam" id="PF14256">
    <property type="entry name" value="YwiC"/>
    <property type="match status" value="1"/>
</dbReference>
<dbReference type="InterPro" id="IPR025576">
    <property type="entry name" value="YwiC"/>
</dbReference>
<feature type="transmembrane region" description="Helical" evidence="1">
    <location>
        <begin position="158"/>
        <end position="175"/>
    </location>
</feature>
<accession>A0A8J3ANM0</accession>